<name>A0A9P1MVJ5_9PELO</name>
<protein>
    <submittedName>
        <fullName evidence="2">Uncharacterized protein</fullName>
    </submittedName>
</protein>
<feature type="region of interest" description="Disordered" evidence="1">
    <location>
        <begin position="82"/>
        <end position="114"/>
    </location>
</feature>
<dbReference type="Proteomes" id="UP001152747">
    <property type="component" value="Unassembled WGS sequence"/>
</dbReference>
<sequence>MPPKTTKKRQHQIDAMKEVVEIGISEKIECAKDKLLQLRDEMLNVAMTEQLDIPQELLRMNIVDFLKRDDYSEFFAEPVENIEEEEEEEEEMDEGRCSALSKDTDIPTTSDVVTPDRVCRGGSRILQTPLGVALPVPAVLRVKLDDDQDNLYRKPHADEEIAFSIRGSPMVIQQPNKDADVEKIRQVLHNINEQSPDSRALAETVQKILLKKKGGKVVKVELDEDGNPVENGTAV</sequence>
<evidence type="ECO:0000313" key="2">
    <source>
        <dbReference type="EMBL" id="CAI5437543.1"/>
    </source>
</evidence>
<comment type="caution">
    <text evidence="2">The sequence shown here is derived from an EMBL/GenBank/DDBJ whole genome shotgun (WGS) entry which is preliminary data.</text>
</comment>
<evidence type="ECO:0000256" key="1">
    <source>
        <dbReference type="SAM" id="MobiDB-lite"/>
    </source>
</evidence>
<dbReference type="EMBL" id="CANHGI010000001">
    <property type="protein sequence ID" value="CAI5437543.1"/>
    <property type="molecule type" value="Genomic_DNA"/>
</dbReference>
<dbReference type="OrthoDB" id="5869586at2759"/>
<gene>
    <name evidence="2" type="ORF">CAMP_LOCUS180</name>
</gene>
<organism evidence="2 3">
    <name type="scientific">Caenorhabditis angaria</name>
    <dbReference type="NCBI Taxonomy" id="860376"/>
    <lineage>
        <taxon>Eukaryota</taxon>
        <taxon>Metazoa</taxon>
        <taxon>Ecdysozoa</taxon>
        <taxon>Nematoda</taxon>
        <taxon>Chromadorea</taxon>
        <taxon>Rhabditida</taxon>
        <taxon>Rhabditina</taxon>
        <taxon>Rhabditomorpha</taxon>
        <taxon>Rhabditoidea</taxon>
        <taxon>Rhabditidae</taxon>
        <taxon>Peloderinae</taxon>
        <taxon>Caenorhabditis</taxon>
    </lineage>
</organism>
<dbReference type="AlphaFoldDB" id="A0A9P1MVJ5"/>
<keyword evidence="3" id="KW-1185">Reference proteome</keyword>
<proteinExistence type="predicted"/>
<reference evidence="2" key="1">
    <citation type="submission" date="2022-11" db="EMBL/GenBank/DDBJ databases">
        <authorList>
            <person name="Kikuchi T."/>
        </authorList>
    </citation>
    <scope>NUCLEOTIDE SEQUENCE</scope>
    <source>
        <strain evidence="2">PS1010</strain>
    </source>
</reference>
<accession>A0A9P1MVJ5</accession>
<feature type="compositionally biased region" description="Acidic residues" evidence="1">
    <location>
        <begin position="82"/>
        <end position="93"/>
    </location>
</feature>
<evidence type="ECO:0000313" key="3">
    <source>
        <dbReference type="Proteomes" id="UP001152747"/>
    </source>
</evidence>